<dbReference type="CDD" id="cd08662">
    <property type="entry name" value="M13"/>
    <property type="match status" value="1"/>
</dbReference>
<dbReference type="InterPro" id="IPR000718">
    <property type="entry name" value="Peptidase_M13"/>
</dbReference>
<dbReference type="EMBL" id="BMJV01000008">
    <property type="protein sequence ID" value="GGG83098.1"/>
    <property type="molecule type" value="Genomic_DNA"/>
</dbReference>
<evidence type="ECO:0000259" key="9">
    <source>
        <dbReference type="Pfam" id="PF01431"/>
    </source>
</evidence>
<proteinExistence type="inferred from homology"/>
<dbReference type="InterPro" id="IPR008753">
    <property type="entry name" value="Peptidase_M13_N"/>
</dbReference>
<dbReference type="AlphaFoldDB" id="A0A8J2ZN80"/>
<keyword evidence="6" id="KW-0862">Zinc</keyword>
<feature type="domain" description="Peptidase M13 N-terminal" evidence="10">
    <location>
        <begin position="50"/>
        <end position="431"/>
    </location>
</feature>
<evidence type="ECO:0000256" key="3">
    <source>
        <dbReference type="ARBA" id="ARBA00022670"/>
    </source>
</evidence>
<dbReference type="Pfam" id="PF01431">
    <property type="entry name" value="Peptidase_M13"/>
    <property type="match status" value="1"/>
</dbReference>
<keyword evidence="3" id="KW-0645">Protease</keyword>
<dbReference type="InterPro" id="IPR024079">
    <property type="entry name" value="MetalloPept_cat_dom_sf"/>
</dbReference>
<dbReference type="RefSeq" id="WP_188791682.1">
    <property type="nucleotide sequence ID" value="NZ_BMJV01000008.1"/>
</dbReference>
<dbReference type="PANTHER" id="PTHR11733:SF167">
    <property type="entry name" value="FI17812P1-RELATED"/>
    <property type="match status" value="1"/>
</dbReference>
<dbReference type="InterPro" id="IPR042089">
    <property type="entry name" value="Peptidase_M13_dom_2"/>
</dbReference>
<comment type="caution">
    <text evidence="11">The sequence shown here is derived from an EMBL/GenBank/DDBJ whole genome shotgun (WGS) entry which is preliminary data.</text>
</comment>
<feature type="domain" description="Peptidase M13 C-terminal" evidence="9">
    <location>
        <begin position="486"/>
        <end position="688"/>
    </location>
</feature>
<gene>
    <name evidence="11" type="ORF">GCM10011415_36140</name>
</gene>
<comment type="similarity">
    <text evidence="2">Belongs to the peptidase M13 family.</text>
</comment>
<accession>A0A8J2ZN80</accession>
<evidence type="ECO:0000313" key="11">
    <source>
        <dbReference type="EMBL" id="GGG83098.1"/>
    </source>
</evidence>
<name>A0A8J2ZN80_9RHOB</name>
<keyword evidence="5" id="KW-0378">Hydrolase</keyword>
<dbReference type="GO" id="GO:0046872">
    <property type="term" value="F:metal ion binding"/>
    <property type="evidence" value="ECO:0007669"/>
    <property type="project" value="UniProtKB-KW"/>
</dbReference>
<dbReference type="Gene3D" id="3.40.390.10">
    <property type="entry name" value="Collagenase (Catalytic Domain)"/>
    <property type="match status" value="1"/>
</dbReference>
<dbReference type="GO" id="GO:0004222">
    <property type="term" value="F:metalloendopeptidase activity"/>
    <property type="evidence" value="ECO:0007669"/>
    <property type="project" value="InterPro"/>
</dbReference>
<sequence length="692" mass="76736">MFATLIRTTARTGLMTGLLTGTALAQQALPDPGPDQLAFSVENMDPSTDPAQDFYRYTSGGWLDRIERPPQMASYGVFTIMIDRLTKQVAQVAATAGDRAAGAPKGSPTQQVGDFYNAFMDVDRIDAAGIEPIRDILDDLSAAETLTDVTRIAGEQAAAAGPGMLAMFGPGPDPRDTTRFAMYALGQTFGMDRHLYEVLRLAPDSAPLEAYRSYIGALLTAAGFDEAEATRIAERSVDIETRLYTGFLTPAEGKDPANRYTSLGFDEVQAQVPEFDIGLYLDTVGFERPDNFYMFEPRVLPVVSEVLRETPIEDLKDYMAYRLVQNYAPYLSTALRAPTLDFEEALLGARNDRPRPELLYALLSEKLGHPTSQLYVDAYYSEETKAEVLDMVERIKAVFRERIVASDWLSDPTRAEALRKIDSFYYKVGYPDTWVDFSSVEIVPDDPVANIIALGRFDMQRTLDQLGKPPEHDEFNTQSTLPIAMNAAYTPNINGFEITAAITQPPAFSPDTDAPLKFCRIGAIIGHEMTHGFDASGRQYDADGNFRDWWTPEDATAFMAEAQKLIDQADAYEVLPGMFINGALGVGENMADVGGITFAYEALLQYLADHPKEDVEIDGMTPAERCFAGWSQFWTTKVTDQYLQTVVANDGHAPEFYRSVAALQHVDAFYDTFEITEGDPMWLPPERRASAW</sequence>
<dbReference type="Gene3D" id="1.10.1380.10">
    <property type="entry name" value="Neutral endopeptidase , domain2"/>
    <property type="match status" value="1"/>
</dbReference>
<dbReference type="GO" id="GO:0005886">
    <property type="term" value="C:plasma membrane"/>
    <property type="evidence" value="ECO:0007669"/>
    <property type="project" value="TreeGrafter"/>
</dbReference>
<keyword evidence="7" id="KW-0482">Metalloprotease</keyword>
<evidence type="ECO:0000313" key="12">
    <source>
        <dbReference type="Proteomes" id="UP000617145"/>
    </source>
</evidence>
<keyword evidence="4" id="KW-0479">Metal-binding</keyword>
<evidence type="ECO:0000259" key="10">
    <source>
        <dbReference type="Pfam" id="PF05649"/>
    </source>
</evidence>
<dbReference type="GO" id="GO:0016485">
    <property type="term" value="P:protein processing"/>
    <property type="evidence" value="ECO:0007669"/>
    <property type="project" value="TreeGrafter"/>
</dbReference>
<organism evidence="11 12">
    <name type="scientific">Salipiger pallidus</name>
    <dbReference type="NCBI Taxonomy" id="1775170"/>
    <lineage>
        <taxon>Bacteria</taxon>
        <taxon>Pseudomonadati</taxon>
        <taxon>Pseudomonadota</taxon>
        <taxon>Alphaproteobacteria</taxon>
        <taxon>Rhodobacterales</taxon>
        <taxon>Roseobacteraceae</taxon>
        <taxon>Salipiger</taxon>
    </lineage>
</organism>
<evidence type="ECO:0000256" key="4">
    <source>
        <dbReference type="ARBA" id="ARBA00022723"/>
    </source>
</evidence>
<keyword evidence="12" id="KW-1185">Reference proteome</keyword>
<dbReference type="InterPro" id="IPR018497">
    <property type="entry name" value="Peptidase_M13_C"/>
</dbReference>
<reference evidence="11" key="1">
    <citation type="journal article" date="2014" name="Int. J. Syst. Evol. Microbiol.">
        <title>Complete genome sequence of Corynebacterium casei LMG S-19264T (=DSM 44701T), isolated from a smear-ripened cheese.</title>
        <authorList>
            <consortium name="US DOE Joint Genome Institute (JGI-PGF)"/>
            <person name="Walter F."/>
            <person name="Albersmeier A."/>
            <person name="Kalinowski J."/>
            <person name="Ruckert C."/>
        </authorList>
    </citation>
    <scope>NUCLEOTIDE SEQUENCE</scope>
    <source>
        <strain evidence="11">CGMCC 1.15762</strain>
    </source>
</reference>
<feature type="chain" id="PRO_5035263822" evidence="8">
    <location>
        <begin position="26"/>
        <end position="692"/>
    </location>
</feature>
<evidence type="ECO:0000256" key="6">
    <source>
        <dbReference type="ARBA" id="ARBA00022833"/>
    </source>
</evidence>
<feature type="signal peptide" evidence="8">
    <location>
        <begin position="1"/>
        <end position="25"/>
    </location>
</feature>
<evidence type="ECO:0000256" key="7">
    <source>
        <dbReference type="ARBA" id="ARBA00023049"/>
    </source>
</evidence>
<evidence type="ECO:0000256" key="8">
    <source>
        <dbReference type="SAM" id="SignalP"/>
    </source>
</evidence>
<dbReference type="Proteomes" id="UP000617145">
    <property type="component" value="Unassembled WGS sequence"/>
</dbReference>
<comment type="cofactor">
    <cofactor evidence="1">
        <name>Zn(2+)</name>
        <dbReference type="ChEBI" id="CHEBI:29105"/>
    </cofactor>
</comment>
<dbReference type="PROSITE" id="PS51885">
    <property type="entry name" value="NEPRILYSIN"/>
    <property type="match status" value="1"/>
</dbReference>
<reference evidence="11" key="2">
    <citation type="submission" date="2020-09" db="EMBL/GenBank/DDBJ databases">
        <authorList>
            <person name="Sun Q."/>
            <person name="Zhou Y."/>
        </authorList>
    </citation>
    <scope>NUCLEOTIDE SEQUENCE</scope>
    <source>
        <strain evidence="11">CGMCC 1.15762</strain>
    </source>
</reference>
<dbReference type="PANTHER" id="PTHR11733">
    <property type="entry name" value="ZINC METALLOPROTEASE FAMILY M13 NEPRILYSIN-RELATED"/>
    <property type="match status" value="1"/>
</dbReference>
<dbReference type="SUPFAM" id="SSF55486">
    <property type="entry name" value="Metalloproteases ('zincins'), catalytic domain"/>
    <property type="match status" value="1"/>
</dbReference>
<protein>
    <submittedName>
        <fullName evidence="11">Peptidase M13</fullName>
    </submittedName>
</protein>
<keyword evidence="8" id="KW-0732">Signal</keyword>
<dbReference type="Pfam" id="PF05649">
    <property type="entry name" value="Peptidase_M13_N"/>
    <property type="match status" value="1"/>
</dbReference>
<dbReference type="PRINTS" id="PR00786">
    <property type="entry name" value="NEPRILYSIN"/>
</dbReference>
<evidence type="ECO:0000256" key="5">
    <source>
        <dbReference type="ARBA" id="ARBA00022801"/>
    </source>
</evidence>
<evidence type="ECO:0000256" key="1">
    <source>
        <dbReference type="ARBA" id="ARBA00001947"/>
    </source>
</evidence>
<evidence type="ECO:0000256" key="2">
    <source>
        <dbReference type="ARBA" id="ARBA00007357"/>
    </source>
</evidence>